<dbReference type="Proteomes" id="UP001604336">
    <property type="component" value="Unassembled WGS sequence"/>
</dbReference>
<accession>A0ABD1RPZ4</accession>
<organism evidence="3 4">
    <name type="scientific">Abeliophyllum distichum</name>
    <dbReference type="NCBI Taxonomy" id="126358"/>
    <lineage>
        <taxon>Eukaryota</taxon>
        <taxon>Viridiplantae</taxon>
        <taxon>Streptophyta</taxon>
        <taxon>Embryophyta</taxon>
        <taxon>Tracheophyta</taxon>
        <taxon>Spermatophyta</taxon>
        <taxon>Magnoliopsida</taxon>
        <taxon>eudicotyledons</taxon>
        <taxon>Gunneridae</taxon>
        <taxon>Pentapetalae</taxon>
        <taxon>asterids</taxon>
        <taxon>lamiids</taxon>
        <taxon>Lamiales</taxon>
        <taxon>Oleaceae</taxon>
        <taxon>Forsythieae</taxon>
        <taxon>Abeliophyllum</taxon>
    </lineage>
</organism>
<dbReference type="Pfam" id="PF25597">
    <property type="entry name" value="SH3_retrovirus"/>
    <property type="match status" value="1"/>
</dbReference>
<gene>
    <name evidence="3" type="ORF">Adt_26110</name>
</gene>
<proteinExistence type="predicted"/>
<evidence type="ECO:0000259" key="2">
    <source>
        <dbReference type="Pfam" id="PF25597"/>
    </source>
</evidence>
<evidence type="ECO:0000256" key="1">
    <source>
        <dbReference type="SAM" id="MobiDB-lite"/>
    </source>
</evidence>
<sequence length="153" mass="17448">MESRLELCIFVGYPKGTRGYYFYSPQDKKVFVSTNATFLDDRYIEECESKMGEKWRFLPTVPTGPEAPDMSGDQVPPVQSPHETEPAAEGHGGGETTVEQSQKFQSIRNFHNLGVVRESFDHPLGTCYMESLSRQSPPSKKRIPLHLMKLWMM</sequence>
<reference evidence="4" key="1">
    <citation type="submission" date="2024-07" db="EMBL/GenBank/DDBJ databases">
        <title>Two chromosome-level genome assemblies of Korean endemic species Abeliophyllum distichum and Forsythia ovata (Oleaceae).</title>
        <authorList>
            <person name="Jang H."/>
        </authorList>
    </citation>
    <scope>NUCLEOTIDE SEQUENCE [LARGE SCALE GENOMIC DNA]</scope>
</reference>
<protein>
    <submittedName>
        <fullName evidence="3">Gag/pol protein</fullName>
    </submittedName>
</protein>
<feature type="region of interest" description="Disordered" evidence="1">
    <location>
        <begin position="61"/>
        <end position="99"/>
    </location>
</feature>
<evidence type="ECO:0000313" key="3">
    <source>
        <dbReference type="EMBL" id="KAL2490482.1"/>
    </source>
</evidence>
<dbReference type="EMBL" id="JBFOLK010000008">
    <property type="protein sequence ID" value="KAL2490482.1"/>
    <property type="molecule type" value="Genomic_DNA"/>
</dbReference>
<dbReference type="AlphaFoldDB" id="A0ABD1RPZ4"/>
<feature type="domain" description="Retroviral polymerase SH3-like" evidence="2">
    <location>
        <begin position="2"/>
        <end position="43"/>
    </location>
</feature>
<keyword evidence="4" id="KW-1185">Reference proteome</keyword>
<evidence type="ECO:0000313" key="4">
    <source>
        <dbReference type="Proteomes" id="UP001604336"/>
    </source>
</evidence>
<dbReference type="InterPro" id="IPR057670">
    <property type="entry name" value="SH3_retrovirus"/>
</dbReference>
<comment type="caution">
    <text evidence="3">The sequence shown here is derived from an EMBL/GenBank/DDBJ whole genome shotgun (WGS) entry which is preliminary data.</text>
</comment>
<name>A0ABD1RPZ4_9LAMI</name>